<keyword evidence="2" id="KW-0012">Acyltransferase</keyword>
<dbReference type="SUPFAM" id="SSF55729">
    <property type="entry name" value="Acyl-CoA N-acyltransferases (Nat)"/>
    <property type="match status" value="1"/>
</dbReference>
<dbReference type="GO" id="GO:0005737">
    <property type="term" value="C:cytoplasm"/>
    <property type="evidence" value="ECO:0007669"/>
    <property type="project" value="TreeGrafter"/>
</dbReference>
<keyword evidence="6" id="KW-1185">Reference proteome</keyword>
<organism evidence="5 6">
    <name type="scientific">Lactobacillus apis</name>
    <dbReference type="NCBI Taxonomy" id="303541"/>
    <lineage>
        <taxon>Bacteria</taxon>
        <taxon>Bacillati</taxon>
        <taxon>Bacillota</taxon>
        <taxon>Bacilli</taxon>
        <taxon>Lactobacillales</taxon>
        <taxon>Lactobacillaceae</taxon>
        <taxon>Lactobacillus</taxon>
    </lineage>
</organism>
<accession>A0A0F4LXE9</accession>
<dbReference type="Proteomes" id="UP000033682">
    <property type="component" value="Unassembled WGS sequence"/>
</dbReference>
<sequence length="175" mass="20540">MSSRVFLRPFQNTDAEVLLKWGQDDYYKQLAAFQHYDNFAQAEVAAGQYAARKYSYAVCLMQTEEVIGLVELYERGTSEKELLDTKEVGFLLDRAFEGHGYMTEALTLLFDFAFKKLQQREIWAGTFKQNLRSQKLLKTLGFDYAYAVDLSQISNLFKYEEKYYVLKKAQWLKDH</sequence>
<reference evidence="5 6" key="1">
    <citation type="submission" date="2015-01" db="EMBL/GenBank/DDBJ databases">
        <title>Comparative genomics of the lactic acid bacteria isolated from the honey bee gut.</title>
        <authorList>
            <person name="Ellegaard K.M."/>
            <person name="Tamarit D."/>
            <person name="Javelind E."/>
            <person name="Olofsson T."/>
            <person name="Andersson S.G."/>
            <person name="Vasquez A."/>
        </authorList>
    </citation>
    <scope>NUCLEOTIDE SEQUENCE [LARGE SCALE GENOMIC DNA]</scope>
    <source>
        <strain evidence="5 6">Hma11</strain>
    </source>
</reference>
<dbReference type="RefSeq" id="WP_046306063.1">
    <property type="nucleotide sequence ID" value="NZ_CP132378.1"/>
</dbReference>
<protein>
    <submittedName>
        <fullName evidence="5">N-acetyltransferase</fullName>
    </submittedName>
</protein>
<dbReference type="GO" id="GO:0008999">
    <property type="term" value="F:protein-N-terminal-alanine acetyltransferase activity"/>
    <property type="evidence" value="ECO:0007669"/>
    <property type="project" value="TreeGrafter"/>
</dbReference>
<feature type="domain" description="N-acetyltransferase" evidence="4">
    <location>
        <begin position="5"/>
        <end position="170"/>
    </location>
</feature>
<dbReference type="InterPro" id="IPR051531">
    <property type="entry name" value="N-acetyltransferase"/>
</dbReference>
<gene>
    <name evidence="5" type="ORF">JF72_02300</name>
</gene>
<keyword evidence="1 5" id="KW-0808">Transferase</keyword>
<dbReference type="PROSITE" id="PS51186">
    <property type="entry name" value="GNAT"/>
    <property type="match status" value="1"/>
</dbReference>
<evidence type="ECO:0000256" key="3">
    <source>
        <dbReference type="ARBA" id="ARBA00038502"/>
    </source>
</evidence>
<evidence type="ECO:0000313" key="6">
    <source>
        <dbReference type="Proteomes" id="UP000033682"/>
    </source>
</evidence>
<dbReference type="InterPro" id="IPR016181">
    <property type="entry name" value="Acyl_CoA_acyltransferase"/>
</dbReference>
<evidence type="ECO:0000313" key="5">
    <source>
        <dbReference type="EMBL" id="KJY62246.1"/>
    </source>
</evidence>
<comment type="similarity">
    <text evidence="3">Belongs to the acetyltransferase family. RimJ subfamily.</text>
</comment>
<dbReference type="Pfam" id="PF13302">
    <property type="entry name" value="Acetyltransf_3"/>
    <property type="match status" value="1"/>
</dbReference>
<evidence type="ECO:0000259" key="4">
    <source>
        <dbReference type="PROSITE" id="PS51186"/>
    </source>
</evidence>
<evidence type="ECO:0000256" key="2">
    <source>
        <dbReference type="ARBA" id="ARBA00023315"/>
    </source>
</evidence>
<dbReference type="AlphaFoldDB" id="A0A0F4LXE9"/>
<proteinExistence type="inferred from homology"/>
<dbReference type="InterPro" id="IPR000182">
    <property type="entry name" value="GNAT_dom"/>
</dbReference>
<name>A0A0F4LXE9_9LACO</name>
<dbReference type="Gene3D" id="3.40.630.30">
    <property type="match status" value="1"/>
</dbReference>
<dbReference type="EMBL" id="JXLG01000003">
    <property type="protein sequence ID" value="KJY62246.1"/>
    <property type="molecule type" value="Genomic_DNA"/>
</dbReference>
<evidence type="ECO:0000256" key="1">
    <source>
        <dbReference type="ARBA" id="ARBA00022679"/>
    </source>
</evidence>
<comment type="caution">
    <text evidence="5">The sequence shown here is derived from an EMBL/GenBank/DDBJ whole genome shotgun (WGS) entry which is preliminary data.</text>
</comment>
<dbReference type="PANTHER" id="PTHR43792:SF8">
    <property type="entry name" value="[RIBOSOMAL PROTEIN US5]-ALANINE N-ACETYLTRANSFERASE"/>
    <property type="match status" value="1"/>
</dbReference>
<dbReference type="PANTHER" id="PTHR43792">
    <property type="entry name" value="GNAT FAMILY, PUTATIVE (AFU_ORTHOLOGUE AFUA_3G00765)-RELATED-RELATED"/>
    <property type="match status" value="1"/>
</dbReference>
<dbReference type="STRING" id="303541.JF72_02300"/>
<dbReference type="PATRIC" id="fig|303541.3.peg.374"/>
<dbReference type="HOGENOM" id="CLU_013985_3_6_9"/>